<gene>
    <name evidence="5" type="ORF">RS030_172585</name>
</gene>
<accession>A0AAV9Y0Q9</accession>
<feature type="compositionally biased region" description="Basic and acidic residues" evidence="4">
    <location>
        <begin position="112"/>
        <end position="121"/>
    </location>
</feature>
<evidence type="ECO:0000313" key="5">
    <source>
        <dbReference type="EMBL" id="KAK6590139.1"/>
    </source>
</evidence>
<dbReference type="AlphaFoldDB" id="A0AAV9Y0Q9"/>
<dbReference type="PANTHER" id="PTHR12718">
    <property type="entry name" value="CELL CYCLE CONTROL PROTEIN CWF15"/>
    <property type="match status" value="1"/>
</dbReference>
<dbReference type="GO" id="GO:0071013">
    <property type="term" value="C:catalytic step 2 spliceosome"/>
    <property type="evidence" value="ECO:0007669"/>
    <property type="project" value="TreeGrafter"/>
</dbReference>
<organism evidence="5 6">
    <name type="scientific">Cryptosporidium xiaoi</name>
    <dbReference type="NCBI Taxonomy" id="659607"/>
    <lineage>
        <taxon>Eukaryota</taxon>
        <taxon>Sar</taxon>
        <taxon>Alveolata</taxon>
        <taxon>Apicomplexa</taxon>
        <taxon>Conoidasida</taxon>
        <taxon>Coccidia</taxon>
        <taxon>Eucoccidiorida</taxon>
        <taxon>Eimeriorina</taxon>
        <taxon>Cryptosporidiidae</taxon>
        <taxon>Cryptosporidium</taxon>
    </lineage>
</organism>
<evidence type="ECO:0000256" key="3">
    <source>
        <dbReference type="ARBA" id="ARBA00023187"/>
    </source>
</evidence>
<feature type="region of interest" description="Disordered" evidence="4">
    <location>
        <begin position="70"/>
        <end position="93"/>
    </location>
</feature>
<keyword evidence="6" id="KW-1185">Reference proteome</keyword>
<feature type="region of interest" description="Disordered" evidence="4">
    <location>
        <begin position="22"/>
        <end position="44"/>
    </location>
</feature>
<feature type="compositionally biased region" description="Basic and acidic residues" evidence="4">
    <location>
        <begin position="30"/>
        <end position="44"/>
    </location>
</feature>
<dbReference type="GO" id="GO:0003723">
    <property type="term" value="F:RNA binding"/>
    <property type="evidence" value="ECO:0007669"/>
    <property type="project" value="TreeGrafter"/>
</dbReference>
<reference evidence="5 6" key="1">
    <citation type="submission" date="2023-10" db="EMBL/GenBank/DDBJ databases">
        <title>Comparative genomics analysis reveals potential genetic determinants of host preference in Cryptosporidium xiaoi.</title>
        <authorList>
            <person name="Xiao L."/>
            <person name="Li J."/>
        </authorList>
    </citation>
    <scope>NUCLEOTIDE SEQUENCE [LARGE SCALE GENOMIC DNA]</scope>
    <source>
        <strain evidence="5 6">52996</strain>
    </source>
</reference>
<feature type="region of interest" description="Disordered" evidence="4">
    <location>
        <begin position="112"/>
        <end position="155"/>
    </location>
</feature>
<comment type="caution">
    <text evidence="5">The sequence shown here is derived from an EMBL/GenBank/DDBJ whole genome shotgun (WGS) entry which is preliminary data.</text>
</comment>
<evidence type="ECO:0000256" key="2">
    <source>
        <dbReference type="ARBA" id="ARBA00022664"/>
    </source>
</evidence>
<name>A0AAV9Y0Q9_9CRYT</name>
<dbReference type="PANTHER" id="PTHR12718:SF2">
    <property type="entry name" value="SPLICEOSOME-ASSOCIATED PROTEIN CWC15 HOMOLOG"/>
    <property type="match status" value="1"/>
</dbReference>
<keyword evidence="2" id="KW-0507">mRNA processing</keyword>
<sequence length="204" mass="24671">MSGYNVNRYTIESRKFHKSEQRGHLKLKYRREDAEDSEEKKDSVSVKEFNYLNDEDKGNNVVDFADSECNNQSDNSDNEILIVDDSNGNVDEDELDEDEELLLELEKIKKERKEREKEKNSNKIKLMMKNNPLLDLSQDERETYNRTSDNNEKDEDYDDYVLKRSWMDDTVFKNQHRYKEKKKRFINDTLHNDFHKEFMKKYII</sequence>
<comment type="similarity">
    <text evidence="1">Belongs to the CWC15 family.</text>
</comment>
<evidence type="ECO:0000256" key="1">
    <source>
        <dbReference type="ARBA" id="ARBA00006644"/>
    </source>
</evidence>
<evidence type="ECO:0000313" key="6">
    <source>
        <dbReference type="Proteomes" id="UP001311799"/>
    </source>
</evidence>
<evidence type="ECO:0000256" key="4">
    <source>
        <dbReference type="SAM" id="MobiDB-lite"/>
    </source>
</evidence>
<dbReference type="EMBL" id="JAWDEY010000008">
    <property type="protein sequence ID" value="KAK6590139.1"/>
    <property type="molecule type" value="Genomic_DNA"/>
</dbReference>
<protein>
    <recommendedName>
        <fullName evidence="7">Pre-mRNA-splicing factor CWC15</fullName>
    </recommendedName>
</protein>
<proteinExistence type="inferred from homology"/>
<dbReference type="GO" id="GO:0045292">
    <property type="term" value="P:mRNA cis splicing, via spliceosome"/>
    <property type="evidence" value="ECO:0007669"/>
    <property type="project" value="TreeGrafter"/>
</dbReference>
<evidence type="ECO:0008006" key="7">
    <source>
        <dbReference type="Google" id="ProtNLM"/>
    </source>
</evidence>
<dbReference type="Pfam" id="PF04889">
    <property type="entry name" value="Cwf_Cwc_15"/>
    <property type="match status" value="1"/>
</dbReference>
<dbReference type="Proteomes" id="UP001311799">
    <property type="component" value="Unassembled WGS sequence"/>
</dbReference>
<keyword evidence="3" id="KW-0508">mRNA splicing</keyword>
<dbReference type="InterPro" id="IPR006973">
    <property type="entry name" value="Cwf_Cwc_15"/>
</dbReference>